<dbReference type="PANTHER" id="PTHR10000">
    <property type="entry name" value="PHOSPHOSERINE PHOSPHATASE"/>
    <property type="match status" value="1"/>
</dbReference>
<dbReference type="Pfam" id="PF08282">
    <property type="entry name" value="Hydrolase_3"/>
    <property type="match status" value="1"/>
</dbReference>
<protein>
    <submittedName>
        <fullName evidence="1">HAD family phosphatase</fullName>
    </submittedName>
</protein>
<reference evidence="1 2" key="1">
    <citation type="submission" date="2020-09" db="EMBL/GenBank/DDBJ databases">
        <title>Investigation of environmental microbe.</title>
        <authorList>
            <person name="Ou Y."/>
            <person name="Kang Q."/>
        </authorList>
    </citation>
    <scope>NUCLEOTIDE SEQUENCE [LARGE SCALE GENOMIC DNA]</scope>
    <source>
        <strain evidence="1 2">KJZ-9</strain>
    </source>
</reference>
<dbReference type="NCBIfam" id="TIGR01484">
    <property type="entry name" value="HAD-SF-IIB"/>
    <property type="match status" value="1"/>
</dbReference>
<dbReference type="InterPro" id="IPR006379">
    <property type="entry name" value="HAD-SF_hydro_IIB"/>
</dbReference>
<sequence>MQKLMSFDLDGTLVFNREIEEANIGAIRKWQDAGHLAVCNTGKSIFATKVALEPYDIAFDYFVLYTGAVICDRDFNILEKKTLPLSIVEKVYERLSAMDNVAVFATTLDQDFELVNRVGGVSNILPAFESLDPQYIPQHEYVGVPIWSPDPNVRAEIFEWILDEFGSELDCHRNLDFLDIVPKNSTKGSGLEMLLEQQFAHNHPEVFTIGDSWNDLEMHRMADHAASFSYSPEDVRAATGHVVEKTYEFIDRVLLDEQ</sequence>
<dbReference type="Gene3D" id="3.30.1240.10">
    <property type="match status" value="1"/>
</dbReference>
<dbReference type="RefSeq" id="WP_190617540.1">
    <property type="nucleotide sequence ID" value="NZ_CP061538.1"/>
</dbReference>
<dbReference type="EMBL" id="CP061538">
    <property type="protein sequence ID" value="QNV39945.1"/>
    <property type="molecule type" value="Genomic_DNA"/>
</dbReference>
<name>A0A7H2BJU9_9MICC</name>
<dbReference type="InterPro" id="IPR023214">
    <property type="entry name" value="HAD_sf"/>
</dbReference>
<evidence type="ECO:0000313" key="2">
    <source>
        <dbReference type="Proteomes" id="UP000516421"/>
    </source>
</evidence>
<proteinExistence type="predicted"/>
<gene>
    <name evidence="1" type="ORF">IDM48_00330</name>
</gene>
<evidence type="ECO:0000313" key="1">
    <source>
        <dbReference type="EMBL" id="QNV39945.1"/>
    </source>
</evidence>
<dbReference type="Gene3D" id="3.40.50.1000">
    <property type="entry name" value="HAD superfamily/HAD-like"/>
    <property type="match status" value="1"/>
</dbReference>
<dbReference type="GO" id="GO:0000287">
    <property type="term" value="F:magnesium ion binding"/>
    <property type="evidence" value="ECO:0007669"/>
    <property type="project" value="TreeGrafter"/>
</dbReference>
<dbReference type="KEGG" id="rama:IDM48_00330"/>
<dbReference type="GO" id="GO:0016791">
    <property type="term" value="F:phosphatase activity"/>
    <property type="evidence" value="ECO:0007669"/>
    <property type="project" value="TreeGrafter"/>
</dbReference>
<keyword evidence="2" id="KW-1185">Reference proteome</keyword>
<dbReference type="InterPro" id="IPR036412">
    <property type="entry name" value="HAD-like_sf"/>
</dbReference>
<dbReference type="GO" id="GO:0005829">
    <property type="term" value="C:cytosol"/>
    <property type="evidence" value="ECO:0007669"/>
    <property type="project" value="TreeGrafter"/>
</dbReference>
<dbReference type="Proteomes" id="UP000516421">
    <property type="component" value="Chromosome"/>
</dbReference>
<dbReference type="SUPFAM" id="SSF56784">
    <property type="entry name" value="HAD-like"/>
    <property type="match status" value="1"/>
</dbReference>
<dbReference type="AlphaFoldDB" id="A0A7H2BJU9"/>
<organism evidence="1 2">
    <name type="scientific">Rothia amarae</name>
    <dbReference type="NCBI Taxonomy" id="169480"/>
    <lineage>
        <taxon>Bacteria</taxon>
        <taxon>Bacillati</taxon>
        <taxon>Actinomycetota</taxon>
        <taxon>Actinomycetes</taxon>
        <taxon>Micrococcales</taxon>
        <taxon>Micrococcaceae</taxon>
        <taxon>Rothia</taxon>
    </lineage>
</organism>
<accession>A0A7H2BJU9</accession>
<dbReference type="PANTHER" id="PTHR10000:SF8">
    <property type="entry name" value="HAD SUPERFAMILY HYDROLASE-LIKE, TYPE 3"/>
    <property type="match status" value="1"/>
</dbReference>